<comment type="similarity">
    <text evidence="2">Belongs to the threonine aldolase family.</text>
</comment>
<dbReference type="GO" id="GO:0006567">
    <property type="term" value="P:L-threonine catabolic process"/>
    <property type="evidence" value="ECO:0007669"/>
    <property type="project" value="TreeGrafter"/>
</dbReference>
<evidence type="ECO:0000259" key="4">
    <source>
        <dbReference type="Pfam" id="PF01212"/>
    </source>
</evidence>
<name>A0A383EJ04_9ZZZZ</name>
<accession>A0A383EJ04</accession>
<organism evidence="6">
    <name type="scientific">marine metagenome</name>
    <dbReference type="NCBI Taxonomy" id="408172"/>
    <lineage>
        <taxon>unclassified sequences</taxon>
        <taxon>metagenomes</taxon>
        <taxon>ecological metagenomes</taxon>
    </lineage>
</organism>
<evidence type="ECO:0000256" key="1">
    <source>
        <dbReference type="ARBA" id="ARBA00001933"/>
    </source>
</evidence>
<dbReference type="EMBL" id="UINC01226367">
    <property type="protein sequence ID" value="SVE56825.1"/>
    <property type="molecule type" value="Genomic_DNA"/>
</dbReference>
<feature type="non-terminal residue" evidence="6">
    <location>
        <position position="50"/>
    </location>
</feature>
<comment type="cofactor">
    <cofactor evidence="1">
        <name>pyridoxal 5'-phosphate</name>
        <dbReference type="ChEBI" id="CHEBI:597326"/>
    </cofactor>
</comment>
<feature type="domain" description="Aromatic amino acid beta-eliminating lyase/threonine aldolase" evidence="4">
    <location>
        <begin position="5"/>
        <end position="50"/>
    </location>
</feature>
<dbReference type="InterPro" id="IPR015424">
    <property type="entry name" value="PyrdxlP-dep_Trfase"/>
</dbReference>
<dbReference type="GO" id="GO:0006545">
    <property type="term" value="P:glycine biosynthetic process"/>
    <property type="evidence" value="ECO:0007669"/>
    <property type="project" value="TreeGrafter"/>
</dbReference>
<dbReference type="PANTHER" id="PTHR48097">
    <property type="entry name" value="L-THREONINE ALDOLASE-RELATED"/>
    <property type="match status" value="1"/>
</dbReference>
<evidence type="ECO:0000256" key="3">
    <source>
        <dbReference type="ARBA" id="ARBA00022898"/>
    </source>
</evidence>
<evidence type="ECO:0000313" key="6">
    <source>
        <dbReference type="EMBL" id="SVE56892.1"/>
    </source>
</evidence>
<protein>
    <recommendedName>
        <fullName evidence="4">Aromatic amino acid beta-eliminating lyase/threonine aldolase domain-containing protein</fullName>
    </recommendedName>
</protein>
<evidence type="ECO:0000256" key="2">
    <source>
        <dbReference type="ARBA" id="ARBA00006966"/>
    </source>
</evidence>
<dbReference type="InterPro" id="IPR015421">
    <property type="entry name" value="PyrdxlP-dep_Trfase_major"/>
</dbReference>
<dbReference type="Gene3D" id="3.40.640.10">
    <property type="entry name" value="Type I PLP-dependent aspartate aminotransferase-like (Major domain)"/>
    <property type="match status" value="1"/>
</dbReference>
<gene>
    <name evidence="5" type="ORF">METZ01_LOCUS509679</name>
    <name evidence="6" type="ORF">METZ01_LOCUS509746</name>
</gene>
<proteinExistence type="inferred from homology"/>
<dbReference type="GO" id="GO:0008732">
    <property type="term" value="F:L-allo-threonine aldolase activity"/>
    <property type="evidence" value="ECO:0007669"/>
    <property type="project" value="TreeGrafter"/>
</dbReference>
<dbReference type="Pfam" id="PF01212">
    <property type="entry name" value="Beta_elim_lyase"/>
    <property type="match status" value="1"/>
</dbReference>
<dbReference type="AlphaFoldDB" id="A0A383EJ04"/>
<reference evidence="6" key="1">
    <citation type="submission" date="2018-05" db="EMBL/GenBank/DDBJ databases">
        <authorList>
            <person name="Lanie J.A."/>
            <person name="Ng W.-L."/>
            <person name="Kazmierczak K.M."/>
            <person name="Andrzejewski T.M."/>
            <person name="Davidsen T.M."/>
            <person name="Wayne K.J."/>
            <person name="Tettelin H."/>
            <person name="Glass J.I."/>
            <person name="Rusch D."/>
            <person name="Podicherti R."/>
            <person name="Tsui H.-C.T."/>
            <person name="Winkler M.E."/>
        </authorList>
    </citation>
    <scope>NUCLEOTIDE SEQUENCE</scope>
</reference>
<dbReference type="GO" id="GO:0005829">
    <property type="term" value="C:cytosol"/>
    <property type="evidence" value="ECO:0007669"/>
    <property type="project" value="TreeGrafter"/>
</dbReference>
<dbReference type="PANTHER" id="PTHR48097:SF9">
    <property type="entry name" value="L-THREONINE ALDOLASE"/>
    <property type="match status" value="1"/>
</dbReference>
<dbReference type="EMBL" id="UINC01226417">
    <property type="protein sequence ID" value="SVE56892.1"/>
    <property type="molecule type" value="Genomic_DNA"/>
</dbReference>
<keyword evidence="3" id="KW-0663">Pyridoxal phosphate</keyword>
<sequence>MRSVDLRSDTTTLPNDEMRQAIAESELGDDVFKGDPTVNKLQDLAAQRMG</sequence>
<evidence type="ECO:0000313" key="5">
    <source>
        <dbReference type="EMBL" id="SVE56825.1"/>
    </source>
</evidence>
<dbReference type="SUPFAM" id="SSF53383">
    <property type="entry name" value="PLP-dependent transferases"/>
    <property type="match status" value="1"/>
</dbReference>
<dbReference type="InterPro" id="IPR001597">
    <property type="entry name" value="ArAA_b-elim_lyase/Thr_aldolase"/>
</dbReference>